<keyword evidence="1" id="KW-0732">Signal</keyword>
<sequence length="310" mass="35821">MKISSWIIITLLAHCPLALAQETILKNNSNGDKIMMHLNFSSKHVANRSVEVWLPPGYEGKKEKKYPVIYMHDGQFIFNSKNNSQADWGMDQLLSTLISEGKTPEIIVVAIWNTPYRIAEYMPQKAFDLLSHEQLANIPNIKGFRPQSDEYLKFIVTELKPFIDHTYPTLPERENTAIMGASMGGLISLYAICEYPEIFGYAGCLSTHFPIGNGIMLEYLKSHLPEPEHHKIYYDFGTRTLDAQYEPYQRKVDLMMKEQGWVENKNWITKKFEGHDHSEKAWRSRVHIPLIFFFGLKETAGQLQDHIEPK</sequence>
<dbReference type="Gene3D" id="3.40.50.1820">
    <property type="entry name" value="alpha/beta hydrolase"/>
    <property type="match status" value="1"/>
</dbReference>
<dbReference type="AlphaFoldDB" id="A0A074L1L8"/>
<comment type="caution">
    <text evidence="2">The sequence shown here is derived from an EMBL/GenBank/DDBJ whole genome shotgun (WGS) entry which is preliminary data.</text>
</comment>
<accession>A0A074L1L8</accession>
<gene>
    <name evidence="2" type="ORF">EL17_09560</name>
</gene>
<dbReference type="PANTHER" id="PTHR48098:SF6">
    <property type="entry name" value="FERRI-BACILLIBACTIN ESTERASE BESA"/>
    <property type="match status" value="1"/>
</dbReference>
<evidence type="ECO:0000313" key="2">
    <source>
        <dbReference type="EMBL" id="KEO73753.1"/>
    </source>
</evidence>
<feature type="signal peptide" evidence="1">
    <location>
        <begin position="1"/>
        <end position="20"/>
    </location>
</feature>
<dbReference type="InterPro" id="IPR050583">
    <property type="entry name" value="Mycobacterial_A85_antigen"/>
</dbReference>
<evidence type="ECO:0000313" key="3">
    <source>
        <dbReference type="Proteomes" id="UP000027821"/>
    </source>
</evidence>
<dbReference type="SUPFAM" id="SSF53474">
    <property type="entry name" value="alpha/beta-Hydrolases"/>
    <property type="match status" value="1"/>
</dbReference>
<dbReference type="RefSeq" id="WP_084166188.1">
    <property type="nucleotide sequence ID" value="NZ_JMIH01000018.1"/>
</dbReference>
<dbReference type="OrthoDB" id="9784036at2"/>
<keyword evidence="3" id="KW-1185">Reference proteome</keyword>
<dbReference type="eggNOG" id="COG2819">
    <property type="taxonomic scope" value="Bacteria"/>
</dbReference>
<name>A0A074L1L8_9BACT</name>
<evidence type="ECO:0000256" key="1">
    <source>
        <dbReference type="SAM" id="SignalP"/>
    </source>
</evidence>
<proteinExistence type="predicted"/>
<dbReference type="EMBL" id="JMIH01000018">
    <property type="protein sequence ID" value="KEO73753.1"/>
    <property type="molecule type" value="Genomic_DNA"/>
</dbReference>
<dbReference type="InterPro" id="IPR029058">
    <property type="entry name" value="AB_hydrolase_fold"/>
</dbReference>
<dbReference type="PANTHER" id="PTHR48098">
    <property type="entry name" value="ENTEROCHELIN ESTERASE-RELATED"/>
    <property type="match status" value="1"/>
</dbReference>
<evidence type="ECO:0008006" key="4">
    <source>
        <dbReference type="Google" id="ProtNLM"/>
    </source>
</evidence>
<dbReference type="STRING" id="1048983.EL17_09560"/>
<reference evidence="2 3" key="1">
    <citation type="submission" date="2014-04" db="EMBL/GenBank/DDBJ databases">
        <title>Characterization and application of a salt tolerant electro-active bacterium.</title>
        <authorList>
            <person name="Yang L."/>
            <person name="Wei S."/>
            <person name="Tay Q.X.M."/>
        </authorList>
    </citation>
    <scope>NUCLEOTIDE SEQUENCE [LARGE SCALE GENOMIC DNA]</scope>
    <source>
        <strain evidence="2 3">LY1</strain>
    </source>
</reference>
<organism evidence="2 3">
    <name type="scientific">Anditalea andensis</name>
    <dbReference type="NCBI Taxonomy" id="1048983"/>
    <lineage>
        <taxon>Bacteria</taxon>
        <taxon>Pseudomonadati</taxon>
        <taxon>Bacteroidota</taxon>
        <taxon>Cytophagia</taxon>
        <taxon>Cytophagales</taxon>
        <taxon>Cytophagaceae</taxon>
        <taxon>Anditalea</taxon>
    </lineage>
</organism>
<protein>
    <recommendedName>
        <fullName evidence="4">Esterase</fullName>
    </recommendedName>
</protein>
<dbReference type="InterPro" id="IPR000801">
    <property type="entry name" value="Esterase-like"/>
</dbReference>
<feature type="chain" id="PRO_5001695636" description="Esterase" evidence="1">
    <location>
        <begin position="21"/>
        <end position="310"/>
    </location>
</feature>
<dbReference type="Proteomes" id="UP000027821">
    <property type="component" value="Unassembled WGS sequence"/>
</dbReference>
<dbReference type="Pfam" id="PF00756">
    <property type="entry name" value="Esterase"/>
    <property type="match status" value="1"/>
</dbReference>